<keyword evidence="3 6" id="KW-0812">Transmembrane</keyword>
<keyword evidence="5 6" id="KW-0472">Membrane</keyword>
<feature type="domain" description="Sodium/calcium exchanger membrane region" evidence="8">
    <location>
        <begin position="381"/>
        <end position="535"/>
    </location>
</feature>
<dbReference type="PANTHER" id="PTHR12266:SF0">
    <property type="entry name" value="MITOCHONDRIAL SODIUM_CALCIUM EXCHANGER PROTEIN"/>
    <property type="match status" value="1"/>
</dbReference>
<feature type="transmembrane region" description="Helical" evidence="6">
    <location>
        <begin position="402"/>
        <end position="424"/>
    </location>
</feature>
<dbReference type="OrthoDB" id="407410at2759"/>
<evidence type="ECO:0000313" key="9">
    <source>
        <dbReference type="EMBL" id="OQR93337.1"/>
    </source>
</evidence>
<comment type="caution">
    <text evidence="9">The sequence shown here is derived from an EMBL/GenBank/DDBJ whole genome shotgun (WGS) entry which is preliminary data.</text>
</comment>
<protein>
    <recommendedName>
        <fullName evidence="8">Sodium/calcium exchanger membrane region domain-containing protein</fullName>
    </recommendedName>
</protein>
<sequence>MRAVTLALLATLAAGVFVFPDNCGRASFVDVPDDFRCACAHATRVSSWDYLSAHYCTFAATPILSSALLAALLCLLFYAVGNTTDQCMVPAVTYIAEATRMDPGVAGATLLAFANGAPDLFSCVASFSGVHTHSGFGIGGLLGSGLVVTVFTLGHLAYLAGGFDLRKAPFMRDVSFYLTTVLGLLAAYRVGFISVPMTVIAMLWYALYTSAVVRMRRAPVVVRLGTEKLDSAPRDYAVVAIDTPTSNSDGTASTTTDDDANEQACELSLASTDTATPWSIWCYVTDWDVAGTPERAVILAIWPFLVLRQLTVPRLDAPRVSTRELSLCAFVIPIFLLCVATRFLKVHALGWAVAGGAGILLAGGTYVFCVETSLAWRLLRAFLTLFLSSLWVFVIGHEIVSVMYVLGVSCGVSSGTLGILVLAWGNSIGDFVGNRALVKQGHVQMAAAACLAGPIFNTLMGGGLSIFLGCLQATDHTVAIWSADHNGTLAIGFCILATALLSLLLLGHKNEGSVAVTQGFGIFLVSLYAVFCGWTLFEEMHT</sequence>
<evidence type="ECO:0000256" key="7">
    <source>
        <dbReference type="SAM" id="SignalP"/>
    </source>
</evidence>
<evidence type="ECO:0000256" key="6">
    <source>
        <dbReference type="SAM" id="Phobius"/>
    </source>
</evidence>
<dbReference type="GO" id="GO:0016020">
    <property type="term" value="C:membrane"/>
    <property type="evidence" value="ECO:0007669"/>
    <property type="project" value="UniProtKB-SubCell"/>
</dbReference>
<feature type="signal peptide" evidence="7">
    <location>
        <begin position="1"/>
        <end position="15"/>
    </location>
</feature>
<comment type="subcellular location">
    <subcellularLocation>
        <location evidence="1">Membrane</location>
        <topology evidence="1">Multi-pass membrane protein</topology>
    </subcellularLocation>
</comment>
<feature type="transmembrane region" description="Helical" evidence="6">
    <location>
        <begin position="181"/>
        <end position="207"/>
    </location>
</feature>
<evidence type="ECO:0000256" key="5">
    <source>
        <dbReference type="ARBA" id="ARBA00023136"/>
    </source>
</evidence>
<keyword evidence="4 6" id="KW-1133">Transmembrane helix</keyword>
<dbReference type="PANTHER" id="PTHR12266">
    <property type="entry name" value="NA+/CA2+ K+ INDEPENDENT EXCHANGER"/>
    <property type="match status" value="1"/>
</dbReference>
<reference evidence="9 10" key="1">
    <citation type="journal article" date="2014" name="Genome Biol. Evol.">
        <title>The secreted proteins of Achlya hypogyna and Thraustotheca clavata identify the ancestral oomycete secretome and reveal gene acquisitions by horizontal gene transfer.</title>
        <authorList>
            <person name="Misner I."/>
            <person name="Blouin N."/>
            <person name="Leonard G."/>
            <person name="Richards T.A."/>
            <person name="Lane C.E."/>
        </authorList>
    </citation>
    <scope>NUCLEOTIDE SEQUENCE [LARGE SCALE GENOMIC DNA]</scope>
    <source>
        <strain evidence="9 10">ATCC 48635</strain>
    </source>
</reference>
<feature type="transmembrane region" description="Helical" evidence="6">
    <location>
        <begin position="136"/>
        <end position="161"/>
    </location>
</feature>
<organism evidence="9 10">
    <name type="scientific">Achlya hypogyna</name>
    <name type="common">Oomycete</name>
    <name type="synonym">Protoachlya hypogyna</name>
    <dbReference type="NCBI Taxonomy" id="1202772"/>
    <lineage>
        <taxon>Eukaryota</taxon>
        <taxon>Sar</taxon>
        <taxon>Stramenopiles</taxon>
        <taxon>Oomycota</taxon>
        <taxon>Saprolegniomycetes</taxon>
        <taxon>Saprolegniales</taxon>
        <taxon>Achlyaceae</taxon>
        <taxon>Achlya</taxon>
    </lineage>
</organism>
<feature type="transmembrane region" description="Helical" evidence="6">
    <location>
        <begin position="519"/>
        <end position="537"/>
    </location>
</feature>
<dbReference type="EMBL" id="JNBR01000413">
    <property type="protein sequence ID" value="OQR93337.1"/>
    <property type="molecule type" value="Genomic_DNA"/>
</dbReference>
<proteinExistence type="predicted"/>
<feature type="transmembrane region" description="Helical" evidence="6">
    <location>
        <begin position="58"/>
        <end position="80"/>
    </location>
</feature>
<accession>A0A1V9Z5Z1</accession>
<dbReference type="InterPro" id="IPR044880">
    <property type="entry name" value="NCX_ion-bd_dom_sf"/>
</dbReference>
<feature type="domain" description="Sodium/calcium exchanger membrane region" evidence="8">
    <location>
        <begin position="70"/>
        <end position="211"/>
    </location>
</feature>
<evidence type="ECO:0000256" key="1">
    <source>
        <dbReference type="ARBA" id="ARBA00004141"/>
    </source>
</evidence>
<feature type="transmembrane region" description="Helical" evidence="6">
    <location>
        <begin position="325"/>
        <end position="343"/>
    </location>
</feature>
<keyword evidence="10" id="KW-1185">Reference proteome</keyword>
<feature type="transmembrane region" description="Helical" evidence="6">
    <location>
        <begin position="488"/>
        <end position="507"/>
    </location>
</feature>
<dbReference type="Pfam" id="PF01699">
    <property type="entry name" value="Na_Ca_ex"/>
    <property type="match status" value="2"/>
</dbReference>
<keyword evidence="7" id="KW-0732">Signal</keyword>
<dbReference type="STRING" id="1202772.A0A1V9Z5Z1"/>
<feature type="chain" id="PRO_5012303186" description="Sodium/calcium exchanger membrane region domain-containing protein" evidence="7">
    <location>
        <begin position="16"/>
        <end position="542"/>
    </location>
</feature>
<feature type="transmembrane region" description="Helical" evidence="6">
    <location>
        <begin position="445"/>
        <end position="468"/>
    </location>
</feature>
<dbReference type="Gene3D" id="1.20.1420.30">
    <property type="entry name" value="NCX, central ion-binding region"/>
    <property type="match status" value="2"/>
</dbReference>
<dbReference type="AlphaFoldDB" id="A0A1V9Z5Z1"/>
<evidence type="ECO:0000313" key="10">
    <source>
        <dbReference type="Proteomes" id="UP000243579"/>
    </source>
</evidence>
<dbReference type="InterPro" id="IPR051359">
    <property type="entry name" value="CaCA_antiporter"/>
</dbReference>
<dbReference type="Proteomes" id="UP000243579">
    <property type="component" value="Unassembled WGS sequence"/>
</dbReference>
<dbReference type="GO" id="GO:0008324">
    <property type="term" value="F:monoatomic cation transmembrane transporter activity"/>
    <property type="evidence" value="ECO:0007669"/>
    <property type="project" value="TreeGrafter"/>
</dbReference>
<evidence type="ECO:0000259" key="8">
    <source>
        <dbReference type="Pfam" id="PF01699"/>
    </source>
</evidence>
<evidence type="ECO:0000256" key="2">
    <source>
        <dbReference type="ARBA" id="ARBA00022448"/>
    </source>
</evidence>
<keyword evidence="2" id="KW-0813">Transport</keyword>
<name>A0A1V9Z5Z1_ACHHY</name>
<gene>
    <name evidence="9" type="ORF">ACHHYP_02641</name>
</gene>
<evidence type="ECO:0000256" key="3">
    <source>
        <dbReference type="ARBA" id="ARBA00022692"/>
    </source>
</evidence>
<feature type="transmembrane region" description="Helical" evidence="6">
    <location>
        <begin position="378"/>
        <end position="396"/>
    </location>
</feature>
<dbReference type="InterPro" id="IPR004837">
    <property type="entry name" value="NaCa_Exmemb"/>
</dbReference>
<feature type="transmembrane region" description="Helical" evidence="6">
    <location>
        <begin position="349"/>
        <end position="369"/>
    </location>
</feature>
<evidence type="ECO:0000256" key="4">
    <source>
        <dbReference type="ARBA" id="ARBA00022989"/>
    </source>
</evidence>